<comment type="caution">
    <text evidence="1">The sequence shown here is derived from an EMBL/GenBank/DDBJ whole genome shotgun (WGS) entry which is preliminary data.</text>
</comment>
<keyword evidence="2" id="KW-1185">Reference proteome</keyword>
<dbReference type="EMBL" id="VSRR010060443">
    <property type="protein sequence ID" value="MPC82686.1"/>
    <property type="molecule type" value="Genomic_DNA"/>
</dbReference>
<reference evidence="1 2" key="1">
    <citation type="submission" date="2019-05" db="EMBL/GenBank/DDBJ databases">
        <title>Another draft genome of Portunus trituberculatus and its Hox gene families provides insights of decapod evolution.</title>
        <authorList>
            <person name="Jeong J.-H."/>
            <person name="Song I."/>
            <person name="Kim S."/>
            <person name="Choi T."/>
            <person name="Kim D."/>
            <person name="Ryu S."/>
            <person name="Kim W."/>
        </authorList>
    </citation>
    <scope>NUCLEOTIDE SEQUENCE [LARGE SCALE GENOMIC DNA]</scope>
    <source>
        <tissue evidence="1">Muscle</tissue>
    </source>
</reference>
<gene>
    <name evidence="1" type="ORF">E2C01_077366</name>
</gene>
<organism evidence="1 2">
    <name type="scientific">Portunus trituberculatus</name>
    <name type="common">Swimming crab</name>
    <name type="synonym">Neptunus trituberculatus</name>
    <dbReference type="NCBI Taxonomy" id="210409"/>
    <lineage>
        <taxon>Eukaryota</taxon>
        <taxon>Metazoa</taxon>
        <taxon>Ecdysozoa</taxon>
        <taxon>Arthropoda</taxon>
        <taxon>Crustacea</taxon>
        <taxon>Multicrustacea</taxon>
        <taxon>Malacostraca</taxon>
        <taxon>Eumalacostraca</taxon>
        <taxon>Eucarida</taxon>
        <taxon>Decapoda</taxon>
        <taxon>Pleocyemata</taxon>
        <taxon>Brachyura</taxon>
        <taxon>Eubrachyura</taxon>
        <taxon>Portunoidea</taxon>
        <taxon>Portunidae</taxon>
        <taxon>Portuninae</taxon>
        <taxon>Portunus</taxon>
    </lineage>
</organism>
<evidence type="ECO:0000313" key="2">
    <source>
        <dbReference type="Proteomes" id="UP000324222"/>
    </source>
</evidence>
<evidence type="ECO:0000313" key="1">
    <source>
        <dbReference type="EMBL" id="MPC82686.1"/>
    </source>
</evidence>
<name>A0A5B7IM31_PORTR</name>
<sequence>MSEKLQQTPIRVESKVFRLITSHPLSDCLQPLSIFYRYLNDNCSIDLVICMPPILLRPRCTRLSSSFHPFSVQLINTRVNQYSQSFIPFTVKLWNCLPASVFPSSYDLTSSKTEVSRHLSQAFG</sequence>
<accession>A0A5B7IM31</accession>
<dbReference type="AlphaFoldDB" id="A0A5B7IM31"/>
<protein>
    <submittedName>
        <fullName evidence="1">Uncharacterized protein</fullName>
    </submittedName>
</protein>
<proteinExistence type="predicted"/>
<dbReference type="Proteomes" id="UP000324222">
    <property type="component" value="Unassembled WGS sequence"/>
</dbReference>